<feature type="region of interest" description="Disordered" evidence="1">
    <location>
        <begin position="100"/>
        <end position="128"/>
    </location>
</feature>
<name>A0A915CI19_PARUN</name>
<accession>A0A915CI19</accession>
<evidence type="ECO:0000256" key="1">
    <source>
        <dbReference type="SAM" id="MobiDB-lite"/>
    </source>
</evidence>
<dbReference type="WBParaSite" id="PgR217_g011_t01">
    <property type="protein sequence ID" value="PgR217_g011_t01"/>
    <property type="gene ID" value="PgR217_g011"/>
</dbReference>
<keyword evidence="2" id="KW-1185">Reference proteome</keyword>
<dbReference type="Proteomes" id="UP000887569">
    <property type="component" value="Unplaced"/>
</dbReference>
<proteinExistence type="predicted"/>
<dbReference type="AlphaFoldDB" id="A0A915CI19"/>
<reference evidence="3" key="1">
    <citation type="submission" date="2022-11" db="UniProtKB">
        <authorList>
            <consortium name="WormBaseParasite"/>
        </authorList>
    </citation>
    <scope>IDENTIFICATION</scope>
</reference>
<sequence>MKMEGVSEMVNGRNELQKQAQPSPKALQIYRRYVRQSSVEFVELQGSHYNSQWNSDHQQWSCHPGASGGAQNEIEEGAMANGGAPDRQWTSAEHETAIEKHDDTILDETPLQPDEQGPGEKLKRQYRKQAISGKERCTEEQAHYSLNERTAQNVENGCCQTMKFETIR</sequence>
<protein>
    <submittedName>
        <fullName evidence="3">Uncharacterized protein</fullName>
    </submittedName>
</protein>
<evidence type="ECO:0000313" key="2">
    <source>
        <dbReference type="Proteomes" id="UP000887569"/>
    </source>
</evidence>
<organism evidence="2 3">
    <name type="scientific">Parascaris univalens</name>
    <name type="common">Nematode worm</name>
    <dbReference type="NCBI Taxonomy" id="6257"/>
    <lineage>
        <taxon>Eukaryota</taxon>
        <taxon>Metazoa</taxon>
        <taxon>Ecdysozoa</taxon>
        <taxon>Nematoda</taxon>
        <taxon>Chromadorea</taxon>
        <taxon>Rhabditida</taxon>
        <taxon>Spirurina</taxon>
        <taxon>Ascaridomorpha</taxon>
        <taxon>Ascaridoidea</taxon>
        <taxon>Ascarididae</taxon>
        <taxon>Parascaris</taxon>
    </lineage>
</organism>
<evidence type="ECO:0000313" key="3">
    <source>
        <dbReference type="WBParaSite" id="PgR217_g011_t01"/>
    </source>
</evidence>
<feature type="region of interest" description="Disordered" evidence="1">
    <location>
        <begin position="1"/>
        <end position="24"/>
    </location>
</feature>